<evidence type="ECO:0000313" key="1">
    <source>
        <dbReference type="EMBL" id="SIS46407.1"/>
    </source>
</evidence>
<accession>A0A1N7JAW1</accession>
<gene>
    <name evidence="1" type="ORF">SAMN05421789_101343</name>
</gene>
<evidence type="ECO:0008006" key="3">
    <source>
        <dbReference type="Google" id="ProtNLM"/>
    </source>
</evidence>
<name>A0A1N7JAW1_9FLAO</name>
<dbReference type="AlphaFoldDB" id="A0A1N7JAW1"/>
<dbReference type="RefSeq" id="WP_076384720.1">
    <property type="nucleotide sequence ID" value="NZ_DAOOBN010000157.1"/>
</dbReference>
<protein>
    <recommendedName>
        <fullName evidence="3">Lipoprotein</fullName>
    </recommendedName>
</protein>
<dbReference type="Proteomes" id="UP000185839">
    <property type="component" value="Unassembled WGS sequence"/>
</dbReference>
<reference evidence="2" key="1">
    <citation type="submission" date="2017-01" db="EMBL/GenBank/DDBJ databases">
        <authorList>
            <person name="Varghese N."/>
            <person name="Submissions S."/>
        </authorList>
    </citation>
    <scope>NUCLEOTIDE SEQUENCE [LARGE SCALE GENOMIC DNA]</scope>
    <source>
        <strain evidence="2">DSM 23145</strain>
    </source>
</reference>
<dbReference type="EMBL" id="FTOI01000001">
    <property type="protein sequence ID" value="SIS46407.1"/>
    <property type="molecule type" value="Genomic_DNA"/>
</dbReference>
<proteinExistence type="predicted"/>
<dbReference type="STRING" id="713588.SAMN05421789_101343"/>
<evidence type="ECO:0000313" key="2">
    <source>
        <dbReference type="Proteomes" id="UP000185839"/>
    </source>
</evidence>
<keyword evidence="2" id="KW-1185">Reference proteome</keyword>
<dbReference type="OrthoDB" id="1272958at2"/>
<dbReference type="PROSITE" id="PS51257">
    <property type="entry name" value="PROKAR_LIPOPROTEIN"/>
    <property type="match status" value="1"/>
</dbReference>
<sequence length="147" mass="16949">MKKLTFIFLLLILASCKTQNKYSDFDYSYSRSGGFAPIYENLLIKGNNVHYSFEGQNKKFEKDFEISNDELQKIEAVLTQNNFRSIQEDYKKIYDHVSTAIAVKNGANSGRKSDAAFIMTKDKKRWEEVTNVFKQIISANMATADFK</sequence>
<organism evidence="1 2">
    <name type="scientific">Kaistella chaponensis</name>
    <dbReference type="NCBI Taxonomy" id="713588"/>
    <lineage>
        <taxon>Bacteria</taxon>
        <taxon>Pseudomonadati</taxon>
        <taxon>Bacteroidota</taxon>
        <taxon>Flavobacteriia</taxon>
        <taxon>Flavobacteriales</taxon>
        <taxon>Weeksellaceae</taxon>
        <taxon>Chryseobacterium group</taxon>
        <taxon>Kaistella</taxon>
    </lineage>
</organism>